<dbReference type="AlphaFoldDB" id="A0A1H6DD11"/>
<dbReference type="EMBL" id="FNVU01000013">
    <property type="protein sequence ID" value="SEG82336.1"/>
    <property type="molecule type" value="Genomic_DNA"/>
</dbReference>
<feature type="compositionally biased region" description="Polar residues" evidence="1">
    <location>
        <begin position="1"/>
        <end position="11"/>
    </location>
</feature>
<feature type="compositionally biased region" description="Basic and acidic residues" evidence="1">
    <location>
        <begin position="73"/>
        <end position="88"/>
    </location>
</feature>
<feature type="region of interest" description="Disordered" evidence="1">
    <location>
        <begin position="191"/>
        <end position="274"/>
    </location>
</feature>
<feature type="region of interest" description="Disordered" evidence="1">
    <location>
        <begin position="1"/>
        <end position="94"/>
    </location>
</feature>
<accession>A0A1H6DD11</accession>
<proteinExistence type="predicted"/>
<protein>
    <submittedName>
        <fullName evidence="2">Uncharacterized protein</fullName>
    </submittedName>
</protein>
<evidence type="ECO:0000313" key="2">
    <source>
        <dbReference type="EMBL" id="SEG82336.1"/>
    </source>
</evidence>
<evidence type="ECO:0000256" key="1">
    <source>
        <dbReference type="SAM" id="MobiDB-lite"/>
    </source>
</evidence>
<evidence type="ECO:0000313" key="3">
    <source>
        <dbReference type="Proteomes" id="UP000236754"/>
    </source>
</evidence>
<organism evidence="2 3">
    <name type="scientific">Actinacidiphila yanglinensis</name>
    <dbReference type="NCBI Taxonomy" id="310779"/>
    <lineage>
        <taxon>Bacteria</taxon>
        <taxon>Bacillati</taxon>
        <taxon>Actinomycetota</taxon>
        <taxon>Actinomycetes</taxon>
        <taxon>Kitasatosporales</taxon>
        <taxon>Streptomycetaceae</taxon>
        <taxon>Actinacidiphila</taxon>
    </lineage>
</organism>
<sequence>MAASWSTTASQPLPAPRTHALTASRASSPACDQPPDPSKGGQRRARERDARLAGAADELLERGDQPGAGGRVHHADVVDRVVGEDHPARSGPAEHVAAEAVEGALPGAVGERLVAADALVEHPDRTAAVRQPPCQVVRPAPVVVLRRGHPVRDRRAERDHRARGRGVPHVQVAEERATAVRGGVVEAAGGADVAARPGPPAASMRPLVASVTTSPAPRPVSPHFATVESTPTSAPYRDPAKTVHPRSHQPAEVPSWHGSSSLSPACWKSPGRSA</sequence>
<gene>
    <name evidence="2" type="ORF">SAMN05216223_113132</name>
</gene>
<reference evidence="2 3" key="1">
    <citation type="submission" date="2016-10" db="EMBL/GenBank/DDBJ databases">
        <authorList>
            <person name="de Groot N.N."/>
        </authorList>
    </citation>
    <scope>NUCLEOTIDE SEQUENCE [LARGE SCALE GENOMIC DNA]</scope>
    <source>
        <strain evidence="2 3">CGMCC 4.2023</strain>
    </source>
</reference>
<name>A0A1H6DD11_9ACTN</name>
<dbReference type="Proteomes" id="UP000236754">
    <property type="component" value="Unassembled WGS sequence"/>
</dbReference>
<keyword evidence="3" id="KW-1185">Reference proteome</keyword>